<dbReference type="NCBIfam" id="TIGR02232">
    <property type="entry name" value="myxo_disulf_rpt"/>
    <property type="match status" value="4"/>
</dbReference>
<evidence type="ECO:0000256" key="4">
    <source>
        <dbReference type="ARBA" id="ARBA00023284"/>
    </source>
</evidence>
<dbReference type="GO" id="GO:0006508">
    <property type="term" value="P:proteolysis"/>
    <property type="evidence" value="ECO:0007669"/>
    <property type="project" value="TreeGrafter"/>
</dbReference>
<protein>
    <submittedName>
        <fullName evidence="8">Por secretion system C-terminal sorting domain-containing protein</fullName>
    </submittedName>
</protein>
<evidence type="ECO:0000256" key="3">
    <source>
        <dbReference type="ARBA" id="ARBA00023157"/>
    </source>
</evidence>
<dbReference type="Proteomes" id="UP000199702">
    <property type="component" value="Unassembled WGS sequence"/>
</dbReference>
<dbReference type="NCBIfam" id="TIGR04183">
    <property type="entry name" value="Por_Secre_tail"/>
    <property type="match status" value="1"/>
</dbReference>
<evidence type="ECO:0000259" key="7">
    <source>
        <dbReference type="Pfam" id="PF18962"/>
    </source>
</evidence>
<accession>A0A1H6XV16</accession>
<gene>
    <name evidence="8" type="ORF">SAMN05660918_0036</name>
</gene>
<dbReference type="SUPFAM" id="SSF52833">
    <property type="entry name" value="Thioredoxin-like"/>
    <property type="match status" value="1"/>
</dbReference>
<dbReference type="Gene3D" id="3.40.30.10">
    <property type="entry name" value="Glutaredoxin"/>
    <property type="match status" value="1"/>
</dbReference>
<evidence type="ECO:0000256" key="2">
    <source>
        <dbReference type="ARBA" id="ARBA00022737"/>
    </source>
</evidence>
<dbReference type="PANTHER" id="PTHR46130">
    <property type="entry name" value="LAMGL DOMAIN-CONTAINING PROTEIN"/>
    <property type="match status" value="1"/>
</dbReference>
<dbReference type="AlphaFoldDB" id="A0A1H6XV16"/>
<dbReference type="Pfam" id="PF18962">
    <property type="entry name" value="Por_Secre_tail"/>
    <property type="match status" value="1"/>
</dbReference>
<dbReference type="InterPro" id="IPR012336">
    <property type="entry name" value="Thioredoxin-like_fold"/>
</dbReference>
<dbReference type="InterPro" id="IPR011936">
    <property type="entry name" value="Myxo_disulph_rpt"/>
</dbReference>
<dbReference type="InterPro" id="IPR043543">
    <property type="entry name" value="PAPPA/PAPPA2"/>
</dbReference>
<keyword evidence="1 5" id="KW-0732">Signal</keyword>
<dbReference type="GO" id="GO:0005615">
    <property type="term" value="C:extracellular space"/>
    <property type="evidence" value="ECO:0007669"/>
    <property type="project" value="TreeGrafter"/>
</dbReference>
<evidence type="ECO:0000313" key="8">
    <source>
        <dbReference type="EMBL" id="SEJ32918.1"/>
    </source>
</evidence>
<evidence type="ECO:0000259" key="6">
    <source>
        <dbReference type="Pfam" id="PF13098"/>
    </source>
</evidence>
<feature type="domain" description="Secretion system C-terminal sorting" evidence="7">
    <location>
        <begin position="301"/>
        <end position="368"/>
    </location>
</feature>
<proteinExistence type="predicted"/>
<dbReference type="PROSITE" id="PS00194">
    <property type="entry name" value="THIOREDOXIN_1"/>
    <property type="match status" value="1"/>
</dbReference>
<dbReference type="OrthoDB" id="2143051at2"/>
<feature type="domain" description="Thioredoxin-like fold" evidence="6">
    <location>
        <begin position="38"/>
        <end position="121"/>
    </location>
</feature>
<dbReference type="Pfam" id="PF13948">
    <property type="entry name" value="DUF4215"/>
    <property type="match status" value="4"/>
</dbReference>
<keyword evidence="4" id="KW-0676">Redox-active center</keyword>
<dbReference type="InterPro" id="IPR036249">
    <property type="entry name" value="Thioredoxin-like_sf"/>
</dbReference>
<dbReference type="InterPro" id="IPR017937">
    <property type="entry name" value="Thioredoxin_CS"/>
</dbReference>
<sequence>MKKITFLFVLLFLKSGLYANNDFLKILQNKNSKLIESVLIFHRPNCPYCEQMEKSIGNDVNFQQKIKEKFNVTIVDVSTEEGKKMAQFYNVKAVPTIIKYNEELQNFTTLEGYGSNVRFSNFLDLELNYELESNLNREILSICANGTVESGEQCDDGNTVSGDGCSDTCMFENVNCGNGVLNAGEQCDDGNTINGDGCNAYCLTEGSTCGNGVVNAGEQCDDGNNINGDGCNLSCMIEGAISGNGIIESGEQCDDANTTNGDGCNSIGNIEAGYSCVGSPSVCSVLSLEDLNNDMFDLKTYPNPFSNVINASIYLKDTSEVEISLIDSRGKLVTTIEKSNLTFGKNEVLIDVDALQSGLYFVKVQISNVNGVFYEIKKVIKE</sequence>
<feature type="signal peptide" evidence="5">
    <location>
        <begin position="1"/>
        <end position="19"/>
    </location>
</feature>
<keyword evidence="3" id="KW-1015">Disulfide bond</keyword>
<dbReference type="EMBL" id="FNYA01000010">
    <property type="protein sequence ID" value="SEJ32918.1"/>
    <property type="molecule type" value="Genomic_DNA"/>
</dbReference>
<keyword evidence="2" id="KW-0677">Repeat</keyword>
<name>A0A1H6XV16_9FLAO</name>
<dbReference type="GO" id="GO:0004222">
    <property type="term" value="F:metalloendopeptidase activity"/>
    <property type="evidence" value="ECO:0007669"/>
    <property type="project" value="TreeGrafter"/>
</dbReference>
<keyword evidence="9" id="KW-1185">Reference proteome</keyword>
<dbReference type="STRING" id="402734.SAMN05660918_0036"/>
<evidence type="ECO:0000256" key="1">
    <source>
        <dbReference type="ARBA" id="ARBA00022729"/>
    </source>
</evidence>
<evidence type="ECO:0000256" key="5">
    <source>
        <dbReference type="SAM" id="SignalP"/>
    </source>
</evidence>
<organism evidence="8 9">
    <name type="scientific">Flavobacterium terrigena</name>
    <dbReference type="NCBI Taxonomy" id="402734"/>
    <lineage>
        <taxon>Bacteria</taxon>
        <taxon>Pseudomonadati</taxon>
        <taxon>Bacteroidota</taxon>
        <taxon>Flavobacteriia</taxon>
        <taxon>Flavobacteriales</taxon>
        <taxon>Flavobacteriaceae</taxon>
        <taxon>Flavobacterium</taxon>
    </lineage>
</organism>
<evidence type="ECO:0000313" key="9">
    <source>
        <dbReference type="Proteomes" id="UP000199702"/>
    </source>
</evidence>
<dbReference type="PANTHER" id="PTHR46130:SF3">
    <property type="entry name" value="CHROMOSOME UNDETERMINED SCAFFOLD_33, WHOLE GENOME SHOTGUN SEQUENCE"/>
    <property type="match status" value="1"/>
</dbReference>
<dbReference type="RefSeq" id="WP_091315684.1">
    <property type="nucleotide sequence ID" value="NZ_CBCSJU010000010.1"/>
</dbReference>
<dbReference type="InterPro" id="IPR026444">
    <property type="entry name" value="Secre_tail"/>
</dbReference>
<dbReference type="GO" id="GO:0007166">
    <property type="term" value="P:cell surface receptor signaling pathway"/>
    <property type="evidence" value="ECO:0007669"/>
    <property type="project" value="TreeGrafter"/>
</dbReference>
<dbReference type="Pfam" id="PF13098">
    <property type="entry name" value="Thioredoxin_2"/>
    <property type="match status" value="1"/>
</dbReference>
<feature type="chain" id="PRO_5011748774" evidence="5">
    <location>
        <begin position="20"/>
        <end position="382"/>
    </location>
</feature>
<reference evidence="9" key="1">
    <citation type="submission" date="2016-10" db="EMBL/GenBank/DDBJ databases">
        <authorList>
            <person name="Varghese N."/>
            <person name="Submissions S."/>
        </authorList>
    </citation>
    <scope>NUCLEOTIDE SEQUENCE [LARGE SCALE GENOMIC DNA]</scope>
    <source>
        <strain evidence="9">DSM 17934</strain>
    </source>
</reference>